<dbReference type="GO" id="GO:0003700">
    <property type="term" value="F:DNA-binding transcription factor activity"/>
    <property type="evidence" value="ECO:0007669"/>
    <property type="project" value="InterPro"/>
</dbReference>
<dbReference type="InterPro" id="IPR020449">
    <property type="entry name" value="Tscrpt_reg_AraC-type_HTH"/>
</dbReference>
<dbReference type="SMART" id="SM00342">
    <property type="entry name" value="HTH_ARAC"/>
    <property type="match status" value="1"/>
</dbReference>
<dbReference type="PRINTS" id="PR00032">
    <property type="entry name" value="HTHARAC"/>
</dbReference>
<dbReference type="PROSITE" id="PS01124">
    <property type="entry name" value="HTH_ARAC_FAMILY_2"/>
    <property type="match status" value="1"/>
</dbReference>
<dbReference type="PANTHER" id="PTHR43280">
    <property type="entry name" value="ARAC-FAMILY TRANSCRIPTIONAL REGULATOR"/>
    <property type="match status" value="1"/>
</dbReference>
<protein>
    <submittedName>
        <fullName evidence="5">AraC-like DNA-binding protein</fullName>
    </submittedName>
</protein>
<keyword evidence="3" id="KW-0804">Transcription</keyword>
<dbReference type="Pfam" id="PF02311">
    <property type="entry name" value="AraC_binding"/>
    <property type="match status" value="1"/>
</dbReference>
<dbReference type="AlphaFoldDB" id="A0A369AZ78"/>
<evidence type="ECO:0000256" key="3">
    <source>
        <dbReference type="ARBA" id="ARBA00023163"/>
    </source>
</evidence>
<keyword evidence="6" id="KW-1185">Reference proteome</keyword>
<accession>A0A369AZ78</accession>
<dbReference type="CDD" id="cd06986">
    <property type="entry name" value="cupin_MmsR-like_N"/>
    <property type="match status" value="1"/>
</dbReference>
<keyword evidence="1" id="KW-0805">Transcription regulation</keyword>
<dbReference type="Proteomes" id="UP000253034">
    <property type="component" value="Unassembled WGS sequence"/>
</dbReference>
<feature type="domain" description="HTH araC/xylS-type" evidence="4">
    <location>
        <begin position="174"/>
        <end position="272"/>
    </location>
</feature>
<dbReference type="SUPFAM" id="SSF46689">
    <property type="entry name" value="Homeodomain-like"/>
    <property type="match status" value="2"/>
</dbReference>
<evidence type="ECO:0000313" key="5">
    <source>
        <dbReference type="EMBL" id="RCX13486.1"/>
    </source>
</evidence>
<dbReference type="EMBL" id="QPJT01000017">
    <property type="protein sequence ID" value="RCX13486.1"/>
    <property type="molecule type" value="Genomic_DNA"/>
</dbReference>
<sequence>MLEKIYINHPDYTDLNMYRCGIEDCKPGHSWGPALRDHFLIHYILEGKGSFQLGPNTYYLEKGQGFLMPPNVIAHYRADEEAPWSYGWVGFHGIKAEAYLRRAGLSAHSPIFTCAGYDFMKDCLMRMIATKNLARGREIRLLGLLYIFLSQLIEVSPQRRDIDKNENKREGYIKKAVEFIAMNYWGELSIHEMAHYVGLDRSYLYSIFKENLNMSPQEFLISYRIEKACELMENHDLSIGDISRSVGYNDPLLFSKTFKKIKGMSPRQYRNER</sequence>
<evidence type="ECO:0000256" key="1">
    <source>
        <dbReference type="ARBA" id="ARBA00023015"/>
    </source>
</evidence>
<dbReference type="PANTHER" id="PTHR43280:SF2">
    <property type="entry name" value="HTH-TYPE TRANSCRIPTIONAL REGULATOR EXSA"/>
    <property type="match status" value="1"/>
</dbReference>
<dbReference type="InterPro" id="IPR003313">
    <property type="entry name" value="AraC-bd"/>
</dbReference>
<evidence type="ECO:0000313" key="6">
    <source>
        <dbReference type="Proteomes" id="UP000253034"/>
    </source>
</evidence>
<dbReference type="Gene3D" id="1.10.10.60">
    <property type="entry name" value="Homeodomain-like"/>
    <property type="match status" value="2"/>
</dbReference>
<dbReference type="PROSITE" id="PS00041">
    <property type="entry name" value="HTH_ARAC_FAMILY_1"/>
    <property type="match status" value="1"/>
</dbReference>
<dbReference type="SUPFAM" id="SSF51215">
    <property type="entry name" value="Regulatory protein AraC"/>
    <property type="match status" value="1"/>
</dbReference>
<evidence type="ECO:0000256" key="2">
    <source>
        <dbReference type="ARBA" id="ARBA00023125"/>
    </source>
</evidence>
<keyword evidence="2 5" id="KW-0238">DNA-binding</keyword>
<name>A0A369AZ78_9FIRM</name>
<evidence type="ECO:0000259" key="4">
    <source>
        <dbReference type="PROSITE" id="PS01124"/>
    </source>
</evidence>
<organism evidence="5 6">
    <name type="scientific">Anaerobacterium chartisolvens</name>
    <dbReference type="NCBI Taxonomy" id="1297424"/>
    <lineage>
        <taxon>Bacteria</taxon>
        <taxon>Bacillati</taxon>
        <taxon>Bacillota</taxon>
        <taxon>Clostridia</taxon>
        <taxon>Eubacteriales</taxon>
        <taxon>Oscillospiraceae</taxon>
        <taxon>Anaerobacterium</taxon>
    </lineage>
</organism>
<dbReference type="OrthoDB" id="9813413at2"/>
<dbReference type="RefSeq" id="WP_114298544.1">
    <property type="nucleotide sequence ID" value="NZ_QPJT01000017.1"/>
</dbReference>
<dbReference type="GO" id="GO:0043565">
    <property type="term" value="F:sequence-specific DNA binding"/>
    <property type="evidence" value="ECO:0007669"/>
    <property type="project" value="InterPro"/>
</dbReference>
<dbReference type="InterPro" id="IPR018060">
    <property type="entry name" value="HTH_AraC"/>
</dbReference>
<comment type="caution">
    <text evidence="5">The sequence shown here is derived from an EMBL/GenBank/DDBJ whole genome shotgun (WGS) entry which is preliminary data.</text>
</comment>
<proteinExistence type="predicted"/>
<dbReference type="InterPro" id="IPR018062">
    <property type="entry name" value="HTH_AraC-typ_CS"/>
</dbReference>
<reference evidence="5 6" key="1">
    <citation type="submission" date="2018-07" db="EMBL/GenBank/DDBJ databases">
        <title>Genomic Encyclopedia of Type Strains, Phase IV (KMG-IV): sequencing the most valuable type-strain genomes for metagenomic binning, comparative biology and taxonomic classification.</title>
        <authorList>
            <person name="Goeker M."/>
        </authorList>
    </citation>
    <scope>NUCLEOTIDE SEQUENCE [LARGE SCALE GENOMIC DNA]</scope>
    <source>
        <strain evidence="5 6">DSM 27016</strain>
    </source>
</reference>
<dbReference type="Pfam" id="PF12833">
    <property type="entry name" value="HTH_18"/>
    <property type="match status" value="1"/>
</dbReference>
<dbReference type="Gene3D" id="2.60.120.280">
    <property type="entry name" value="Regulatory protein AraC"/>
    <property type="match status" value="1"/>
</dbReference>
<dbReference type="InterPro" id="IPR037923">
    <property type="entry name" value="HTH-like"/>
</dbReference>
<gene>
    <name evidence="5" type="ORF">DFR58_11721</name>
</gene>
<dbReference type="InterPro" id="IPR009057">
    <property type="entry name" value="Homeodomain-like_sf"/>
</dbReference>